<name>A0A0R1K4R8_9LACO</name>
<comment type="caution">
    <text evidence="2">The sequence shown here is derived from an EMBL/GenBank/DDBJ whole genome shotgun (WGS) entry which is preliminary data.</text>
</comment>
<dbReference type="Gene3D" id="3.40.50.300">
    <property type="entry name" value="P-loop containing nucleotide triphosphate hydrolases"/>
    <property type="match status" value="1"/>
</dbReference>
<dbReference type="OrthoDB" id="308933at2"/>
<organism evidence="2 3">
    <name type="scientific">Lacticaseibacillus nasuensis JCM 17158</name>
    <dbReference type="NCBI Taxonomy" id="1291734"/>
    <lineage>
        <taxon>Bacteria</taxon>
        <taxon>Bacillati</taxon>
        <taxon>Bacillota</taxon>
        <taxon>Bacilli</taxon>
        <taxon>Lactobacillales</taxon>
        <taxon>Lactobacillaceae</taxon>
        <taxon>Lacticaseibacillus</taxon>
    </lineage>
</organism>
<dbReference type="InterPro" id="IPR041685">
    <property type="entry name" value="AAA_GajA/Old/RecF-like"/>
</dbReference>
<dbReference type="PANTHER" id="PTHR43581">
    <property type="entry name" value="ATP/GTP PHOSPHATASE"/>
    <property type="match status" value="1"/>
</dbReference>
<accession>A0A0R1K4R8</accession>
<sequence length="627" mass="71221">MKISELTLEGFGRHLKTTINFGDATYLIGENNVGKSTVLRALKIMLSATKSLDLADYFSYNNGDSDGLNHVQQVRMTMRIDDLPAEASSWRGFRGRVFEENKQSGHTHFIVYRKTFPIGQSVVVEMKSRRFSYVGGVSGKEKSLADFAGYAALDKEDQARLLSELSSIDPKLVKITNKSRDEIEEIIDSYFPVRNYSDQVEWDKNPGGFQSNVVSRLPSYLYIPAADGEDDLSQKGALQNLLNEMFREVRDKSKNFAEAQIALDKLADELSPENKNSDFADLMSALQGVVTEVFSDVTINIAAELSQPDNAIKPSFDVKIGSNIQTDSKHQGTGIVRSIVFAFLRYNARRRLNNERPILVGFEEPELFLHPNAVNQMRSVIYDLAEKEGNQIICTTHSPLMIDLTRKPNQVLNHLTLIHIKPDDVDMNDPEEIKLICKNSKVRSQVINASSAFRMISQNDQQYVKMLLKMDDYINRAFFAKKVLIVEGDTEDIILRLSIDDMPENMRMNVLQNWQIVKARGKAAIISLVRYFEALGIHPYVLHDLDAETPAAEKYNQPILEALKNDESHRFTDDNDIEDVLGFEHPQQNKPFKAFEEYENLPIISNSLGWQRELPEPWVNLLAKIFV</sequence>
<dbReference type="SMART" id="SM00382">
    <property type="entry name" value="AAA"/>
    <property type="match status" value="1"/>
</dbReference>
<reference evidence="2 3" key="1">
    <citation type="journal article" date="2015" name="Genome Announc.">
        <title>Expanding the biotechnology potential of lactobacilli through comparative genomics of 213 strains and associated genera.</title>
        <authorList>
            <person name="Sun Z."/>
            <person name="Harris H.M."/>
            <person name="McCann A."/>
            <person name="Guo C."/>
            <person name="Argimon S."/>
            <person name="Zhang W."/>
            <person name="Yang X."/>
            <person name="Jeffery I.B."/>
            <person name="Cooney J.C."/>
            <person name="Kagawa T.F."/>
            <person name="Liu W."/>
            <person name="Song Y."/>
            <person name="Salvetti E."/>
            <person name="Wrobel A."/>
            <person name="Rasinkangas P."/>
            <person name="Parkhill J."/>
            <person name="Rea M.C."/>
            <person name="O'Sullivan O."/>
            <person name="Ritari J."/>
            <person name="Douillard F.P."/>
            <person name="Paul Ross R."/>
            <person name="Yang R."/>
            <person name="Briner A.E."/>
            <person name="Felis G.E."/>
            <person name="de Vos W.M."/>
            <person name="Barrangou R."/>
            <person name="Klaenhammer T.R."/>
            <person name="Caufield P.W."/>
            <person name="Cui Y."/>
            <person name="Zhang H."/>
            <person name="O'Toole P.W."/>
        </authorList>
    </citation>
    <scope>NUCLEOTIDE SEQUENCE [LARGE SCALE GENOMIC DNA]</scope>
    <source>
        <strain evidence="2 3">JCM 17158</strain>
    </source>
</reference>
<dbReference type="CDD" id="cd01026">
    <property type="entry name" value="TOPRIM_OLD"/>
    <property type="match status" value="1"/>
</dbReference>
<dbReference type="InterPro" id="IPR027417">
    <property type="entry name" value="P-loop_NTPase"/>
</dbReference>
<dbReference type="Pfam" id="PF13175">
    <property type="entry name" value="AAA_15"/>
    <property type="match status" value="1"/>
</dbReference>
<evidence type="ECO:0000259" key="1">
    <source>
        <dbReference type="SMART" id="SM00382"/>
    </source>
</evidence>
<dbReference type="EMBL" id="AZDJ01000001">
    <property type="protein sequence ID" value="KRK74263.1"/>
    <property type="molecule type" value="Genomic_DNA"/>
</dbReference>
<dbReference type="PATRIC" id="fig|1291734.4.peg.889"/>
<dbReference type="AlphaFoldDB" id="A0A0R1K4R8"/>
<dbReference type="STRING" id="1291734.FD02_GL000863"/>
<feature type="domain" description="AAA+ ATPase" evidence="1">
    <location>
        <begin position="21"/>
        <end position="431"/>
    </location>
</feature>
<evidence type="ECO:0000313" key="3">
    <source>
        <dbReference type="Proteomes" id="UP000051804"/>
    </source>
</evidence>
<dbReference type="Proteomes" id="UP000051804">
    <property type="component" value="Unassembled WGS sequence"/>
</dbReference>
<protein>
    <recommendedName>
        <fullName evidence="1">AAA+ ATPase domain-containing protein</fullName>
    </recommendedName>
</protein>
<dbReference type="SUPFAM" id="SSF52540">
    <property type="entry name" value="P-loop containing nucleoside triphosphate hydrolases"/>
    <property type="match status" value="1"/>
</dbReference>
<dbReference type="InterPro" id="IPR034139">
    <property type="entry name" value="TOPRIM_OLD"/>
</dbReference>
<evidence type="ECO:0000313" key="2">
    <source>
        <dbReference type="EMBL" id="KRK74263.1"/>
    </source>
</evidence>
<gene>
    <name evidence="2" type="ORF">FD02_GL000863</name>
</gene>
<dbReference type="InterPro" id="IPR051396">
    <property type="entry name" value="Bact_Antivir_Def_Nuclease"/>
</dbReference>
<dbReference type="Pfam" id="PF20469">
    <property type="entry name" value="OLD-like_TOPRIM"/>
    <property type="match status" value="1"/>
</dbReference>
<dbReference type="RefSeq" id="WP_056949865.1">
    <property type="nucleotide sequence ID" value="NZ_AZDJ01000001.1"/>
</dbReference>
<keyword evidence="3" id="KW-1185">Reference proteome</keyword>
<proteinExistence type="predicted"/>
<dbReference type="InterPro" id="IPR003593">
    <property type="entry name" value="AAA+_ATPase"/>
</dbReference>
<dbReference type="PANTHER" id="PTHR43581:SF2">
    <property type="entry name" value="EXCINUCLEASE ATPASE SUBUNIT"/>
    <property type="match status" value="1"/>
</dbReference>